<gene>
    <name evidence="2" type="ORF">Ga0074812_14822</name>
</gene>
<evidence type="ECO:0000313" key="3">
    <source>
        <dbReference type="Proteomes" id="UP000198802"/>
    </source>
</evidence>
<proteinExistence type="predicted"/>
<dbReference type="SUPFAM" id="SSF55729">
    <property type="entry name" value="Acyl-CoA N-acyltransferases (Nat)"/>
    <property type="match status" value="1"/>
</dbReference>
<dbReference type="RefSeq" id="WP_091286351.1">
    <property type="nucleotide sequence ID" value="NZ_FAOZ01000048.1"/>
</dbReference>
<dbReference type="Pfam" id="PF00583">
    <property type="entry name" value="Acetyltransf_1"/>
    <property type="match status" value="1"/>
</dbReference>
<keyword evidence="2" id="KW-0687">Ribonucleoprotein</keyword>
<sequence length="184" mass="19942">MTPTLYLRGAVPDDADTILRWRRETAARLMTLHGTDQWSTPFPREKIVAWIDQGATVMAALEPGGPAVGTITTSPHGDPSLWTPEELAVPARYVFKANVAPGLGGRGIGACLITWTQTRAAKAGADVVRIDVWSTNHQLQEYYRRAGFTYLRTVPGTNSGALFEAPATITPDLPIVESDDVRVA</sequence>
<evidence type="ECO:0000259" key="1">
    <source>
        <dbReference type="PROSITE" id="PS51186"/>
    </source>
</evidence>
<accession>A0A0S4R1P2</accession>
<keyword evidence="2" id="KW-0689">Ribosomal protein</keyword>
<dbReference type="AlphaFoldDB" id="A0A0S4R1P2"/>
<dbReference type="PROSITE" id="PS51186">
    <property type="entry name" value="GNAT"/>
    <property type="match status" value="1"/>
</dbReference>
<dbReference type="Proteomes" id="UP000198802">
    <property type="component" value="Unassembled WGS sequence"/>
</dbReference>
<dbReference type="GO" id="GO:0005840">
    <property type="term" value="C:ribosome"/>
    <property type="evidence" value="ECO:0007669"/>
    <property type="project" value="UniProtKB-KW"/>
</dbReference>
<dbReference type="EMBL" id="FAOZ01000048">
    <property type="protein sequence ID" value="CUU60822.1"/>
    <property type="molecule type" value="Genomic_DNA"/>
</dbReference>
<dbReference type="Gene3D" id="3.40.630.30">
    <property type="match status" value="1"/>
</dbReference>
<reference evidence="3" key="1">
    <citation type="submission" date="2015-11" db="EMBL/GenBank/DDBJ databases">
        <authorList>
            <person name="Varghese N."/>
        </authorList>
    </citation>
    <scope>NUCLEOTIDE SEQUENCE [LARGE SCALE GENOMIC DNA]</scope>
    <source>
        <strain evidence="3">DSM 45899</strain>
    </source>
</reference>
<dbReference type="GO" id="GO:0016747">
    <property type="term" value="F:acyltransferase activity, transferring groups other than amino-acyl groups"/>
    <property type="evidence" value="ECO:0007669"/>
    <property type="project" value="InterPro"/>
</dbReference>
<organism evidence="2 3">
    <name type="scientific">Parafrankia irregularis</name>
    <dbReference type="NCBI Taxonomy" id="795642"/>
    <lineage>
        <taxon>Bacteria</taxon>
        <taxon>Bacillati</taxon>
        <taxon>Actinomycetota</taxon>
        <taxon>Actinomycetes</taxon>
        <taxon>Frankiales</taxon>
        <taxon>Frankiaceae</taxon>
        <taxon>Parafrankia</taxon>
    </lineage>
</organism>
<keyword evidence="3" id="KW-1185">Reference proteome</keyword>
<dbReference type="InterPro" id="IPR016181">
    <property type="entry name" value="Acyl_CoA_acyltransferase"/>
</dbReference>
<protein>
    <submittedName>
        <fullName evidence="2">Ribosomal protein S18 acetylase RimI</fullName>
    </submittedName>
</protein>
<feature type="domain" description="N-acetyltransferase" evidence="1">
    <location>
        <begin position="5"/>
        <end position="169"/>
    </location>
</feature>
<dbReference type="InterPro" id="IPR000182">
    <property type="entry name" value="GNAT_dom"/>
</dbReference>
<name>A0A0S4R1P2_9ACTN</name>
<evidence type="ECO:0000313" key="2">
    <source>
        <dbReference type="EMBL" id="CUU60822.1"/>
    </source>
</evidence>